<protein>
    <recommendedName>
        <fullName evidence="1">Reverse transcriptase zinc-binding domain-containing protein</fullName>
    </recommendedName>
</protein>
<evidence type="ECO:0000313" key="2">
    <source>
        <dbReference type="EMBL" id="SPD05536.1"/>
    </source>
</evidence>
<dbReference type="Pfam" id="PF13966">
    <property type="entry name" value="zf-RVT"/>
    <property type="match status" value="1"/>
</dbReference>
<reference evidence="2" key="1">
    <citation type="submission" date="2018-02" db="EMBL/GenBank/DDBJ databases">
        <authorList>
            <person name="Cohen D.B."/>
            <person name="Kent A.D."/>
        </authorList>
    </citation>
    <scope>NUCLEOTIDE SEQUENCE</scope>
</reference>
<accession>A0A2N9GSZ4</accession>
<feature type="domain" description="Reverse transcriptase zinc-binding" evidence="1">
    <location>
        <begin position="74"/>
        <end position="168"/>
    </location>
</feature>
<dbReference type="AlphaFoldDB" id="A0A2N9GSZ4"/>
<evidence type="ECO:0000259" key="1">
    <source>
        <dbReference type="Pfam" id="PF13966"/>
    </source>
</evidence>
<dbReference type="InterPro" id="IPR026960">
    <property type="entry name" value="RVT-Znf"/>
</dbReference>
<organism evidence="2">
    <name type="scientific">Fagus sylvatica</name>
    <name type="common">Beechnut</name>
    <dbReference type="NCBI Taxonomy" id="28930"/>
    <lineage>
        <taxon>Eukaryota</taxon>
        <taxon>Viridiplantae</taxon>
        <taxon>Streptophyta</taxon>
        <taxon>Embryophyta</taxon>
        <taxon>Tracheophyta</taxon>
        <taxon>Spermatophyta</taxon>
        <taxon>Magnoliopsida</taxon>
        <taxon>eudicotyledons</taxon>
        <taxon>Gunneridae</taxon>
        <taxon>Pentapetalae</taxon>
        <taxon>rosids</taxon>
        <taxon>fabids</taxon>
        <taxon>Fagales</taxon>
        <taxon>Fagaceae</taxon>
        <taxon>Fagus</taxon>
    </lineage>
</organism>
<gene>
    <name evidence="2" type="ORF">FSB_LOCUS33418</name>
</gene>
<dbReference type="EMBL" id="OIVN01002669">
    <property type="protein sequence ID" value="SPD05536.1"/>
    <property type="molecule type" value="Genomic_DNA"/>
</dbReference>
<name>A0A2N9GSZ4_FAGSY</name>
<proteinExistence type="predicted"/>
<sequence length="418" mass="47534">MHHGFGETSWVKITLNYAKPLGELDVNASWKTELISQLYEQQDSAQILSIILPVVESNDTPDKLIWPHSLNGEYQVKKAYGILTHHANAAGPPPSIHNQPNIWKLLWKLKLPHKIFTFTSKLLHHAIPVKAEINRRGVHCAMTCLMCNNAYETQDHIFLYCDLARAVWFGANVPIRHLTQADITVDSWVKDLIKQHNASEHSNSILHKTLTLLWCIWFHRNQIMFEGKHPNPMEIILTSTSLLKRFLQNFSNNAGTTSGVRHPAQASSWTQDANWQALITTTGGKSQNCTRQGMAYIDKLRNGQVIFVGCKTTNAQDSQLVQLLAIRESIIKATELGFQRLIVLTEDRDIEKMWDCNPLSKWKLTTPFQDIQSLQHHHNLSLNIKAAPMLILKETKSMALKASRTFTDMYRINHAGSS</sequence>